<dbReference type="EMBL" id="JOKG01000003">
    <property type="protein sequence ID" value="KEQ13930.1"/>
    <property type="molecule type" value="Genomic_DNA"/>
</dbReference>
<name>A0A081N657_9GAMM</name>
<protein>
    <submittedName>
        <fullName evidence="2">Uncharacterized protein</fullName>
    </submittedName>
</protein>
<accession>A0A081N657</accession>
<keyword evidence="1" id="KW-0472">Membrane</keyword>
<keyword evidence="3" id="KW-1185">Reference proteome</keyword>
<dbReference type="RefSeq" id="WP_034877269.1">
    <property type="nucleotide sequence ID" value="NZ_JOKG01000003.1"/>
</dbReference>
<evidence type="ECO:0000313" key="2">
    <source>
        <dbReference type="EMBL" id="KEQ13930.1"/>
    </source>
</evidence>
<feature type="transmembrane region" description="Helical" evidence="1">
    <location>
        <begin position="335"/>
        <end position="357"/>
    </location>
</feature>
<dbReference type="Proteomes" id="UP000028006">
    <property type="component" value="Unassembled WGS sequence"/>
</dbReference>
<evidence type="ECO:0000256" key="1">
    <source>
        <dbReference type="SAM" id="Phobius"/>
    </source>
</evidence>
<evidence type="ECO:0000313" key="3">
    <source>
        <dbReference type="Proteomes" id="UP000028006"/>
    </source>
</evidence>
<comment type="caution">
    <text evidence="2">The sequence shown here is derived from an EMBL/GenBank/DDBJ whole genome shotgun (WGS) entry which is preliminary data.</text>
</comment>
<dbReference type="AlphaFoldDB" id="A0A081N657"/>
<keyword evidence="1" id="KW-0812">Transmembrane</keyword>
<feature type="transmembrane region" description="Helical" evidence="1">
    <location>
        <begin position="309"/>
        <end position="329"/>
    </location>
</feature>
<proteinExistence type="predicted"/>
<reference evidence="2 3" key="1">
    <citation type="submission" date="2014-06" db="EMBL/GenBank/DDBJ databases">
        <title>Whole Genome Sequences of Three Symbiotic Endozoicomonas Bacteria.</title>
        <authorList>
            <person name="Neave M.J."/>
            <person name="Apprill A."/>
            <person name="Voolstra C.R."/>
        </authorList>
    </citation>
    <scope>NUCLEOTIDE SEQUENCE [LARGE SCALE GENOMIC DNA]</scope>
    <source>
        <strain evidence="2 3">LMG 24815</strain>
    </source>
</reference>
<sequence>MINHSRSIRSSTMVHRGYLTSGKSQRNTKKLFQRSSSCNIHVHPRGQQNSALSRAPGKALNLARQIVAGHPQVHLEKGSGKLEKAGVIGSNISTALQVVHEVGLSGVKTVKAAFKQHTGSREVPNHDFVETYQSLHAIAAVTGTLSFIQDSVSGTWQAIKDIRHHSKRKQTQTLLQLYNPHTRKLIGHPSHQKALKERIATKVSDLSRSRSQVAVDHLVRAKDLLAKGVSVIESSLLFAEDFSKAAAQATPVVGTVSSAIATVHFAIKTGTQIVALNNLAKAKAATNDPLLKALAGHIKQERTIQARKHLINTAVGAAFTGVSIGLMASGAGAPAALIAAGALGTATGLGTMAFDLYHSRKLAKAREGSEALLAAKDSLDGLAKDNIGVAEKCFLLRLRTAEGKALNDSIEFLRNFGVTDNTIKKLQLAPEKVAMKSLQNILYQDKVKFKGLQLKQTGKTLLYIVGLTALGKRIKSGSLWLAGKLRPKRHQQGTIPAGHSLTFDTGKVKGSRQSEIKPHHAKLRLRPAYATVPNHFRYGRILS</sequence>
<keyword evidence="1" id="KW-1133">Transmembrane helix</keyword>
<gene>
    <name evidence="2" type="ORF">GZ77_16935</name>
</gene>
<organism evidence="2 3">
    <name type="scientific">Endozoicomonas montiporae</name>
    <dbReference type="NCBI Taxonomy" id="1027273"/>
    <lineage>
        <taxon>Bacteria</taxon>
        <taxon>Pseudomonadati</taxon>
        <taxon>Pseudomonadota</taxon>
        <taxon>Gammaproteobacteria</taxon>
        <taxon>Oceanospirillales</taxon>
        <taxon>Endozoicomonadaceae</taxon>
        <taxon>Endozoicomonas</taxon>
    </lineage>
</organism>